<keyword evidence="2" id="KW-0347">Helicase</keyword>
<accession>A0A5B0SKB1</accession>
<dbReference type="EMBL" id="VDEP01000004">
    <property type="protein sequence ID" value="KAA1138025.1"/>
    <property type="molecule type" value="Genomic_DNA"/>
</dbReference>
<evidence type="ECO:0000313" key="2">
    <source>
        <dbReference type="EMBL" id="KAA1138025.1"/>
    </source>
</evidence>
<feature type="compositionally biased region" description="Polar residues" evidence="1">
    <location>
        <begin position="209"/>
        <end position="235"/>
    </location>
</feature>
<reference evidence="2 3" key="1">
    <citation type="submission" date="2019-05" db="EMBL/GenBank/DDBJ databases">
        <title>Emergence of the Ug99 lineage of the wheat stem rust pathogen through somatic hybridization.</title>
        <authorList>
            <person name="Li F."/>
            <person name="Upadhyaya N.M."/>
            <person name="Sperschneider J."/>
            <person name="Matny O."/>
            <person name="Nguyen-Phuc H."/>
            <person name="Mago R."/>
            <person name="Raley C."/>
            <person name="Miller M.E."/>
            <person name="Silverstein K.A.T."/>
            <person name="Henningsen E."/>
            <person name="Hirsch C.D."/>
            <person name="Visser B."/>
            <person name="Pretorius Z.A."/>
            <person name="Steffenson B.J."/>
            <person name="Schwessinger B."/>
            <person name="Dodds P.N."/>
            <person name="Figueroa M."/>
        </authorList>
    </citation>
    <scope>NUCLEOTIDE SEQUENCE [LARGE SCALE GENOMIC DNA]</scope>
    <source>
        <strain evidence="2 3">Ug99</strain>
    </source>
</reference>
<dbReference type="Proteomes" id="UP000325313">
    <property type="component" value="Unassembled WGS sequence"/>
</dbReference>
<dbReference type="AlphaFoldDB" id="A0A5B0SKB1"/>
<gene>
    <name evidence="2" type="primary">SGS1_105</name>
    <name evidence="2" type="ORF">PGTUg99_024106</name>
</gene>
<keyword evidence="2" id="KW-0378">Hydrolase</keyword>
<dbReference type="GO" id="GO:0004386">
    <property type="term" value="F:helicase activity"/>
    <property type="evidence" value="ECO:0007669"/>
    <property type="project" value="UniProtKB-KW"/>
</dbReference>
<comment type="caution">
    <text evidence="2">The sequence shown here is derived from an EMBL/GenBank/DDBJ whole genome shotgun (WGS) entry which is preliminary data.</text>
</comment>
<sequence>MDHNDLNYLHEQAREEREGFPLCRCSNCAPDEAKILKVQMKEMNLSNFDSILDQTLLPGQIPDEEPKKKTTRSRRPKPKKLSLLMQKLSSTLVSSFNKFFADVYGKPRSFLPQQIFGSTEANAIATNFDKVKNKSDIAKLIGGEALEGELDMLDVSIENFKQGDDYQAYLKELDDYEKFIGNEMERIQNLKKKVPNKSSGPKQMDPAGSLSNVTTTSPLKDQVLQTESAPSNSNLAALPPAKTRVTKPRPSASQVAENKRIRAENKLRKEEKAVRDREASKRKREADKIVLEGLKEFYASKRARIDPDLDPNG</sequence>
<proteinExistence type="predicted"/>
<name>A0A5B0SKB1_PUCGR</name>
<feature type="compositionally biased region" description="Basic and acidic residues" evidence="1">
    <location>
        <begin position="257"/>
        <end position="286"/>
    </location>
</feature>
<organism evidence="2 3">
    <name type="scientific">Puccinia graminis f. sp. tritici</name>
    <dbReference type="NCBI Taxonomy" id="56615"/>
    <lineage>
        <taxon>Eukaryota</taxon>
        <taxon>Fungi</taxon>
        <taxon>Dikarya</taxon>
        <taxon>Basidiomycota</taxon>
        <taxon>Pucciniomycotina</taxon>
        <taxon>Pucciniomycetes</taxon>
        <taxon>Pucciniales</taxon>
        <taxon>Pucciniaceae</taxon>
        <taxon>Puccinia</taxon>
    </lineage>
</organism>
<keyword evidence="2" id="KW-0067">ATP-binding</keyword>
<feature type="compositionally biased region" description="Basic residues" evidence="1">
    <location>
        <begin position="69"/>
        <end position="79"/>
    </location>
</feature>
<keyword evidence="2" id="KW-0547">Nucleotide-binding</keyword>
<feature type="region of interest" description="Disordered" evidence="1">
    <location>
        <begin position="56"/>
        <end position="79"/>
    </location>
</feature>
<evidence type="ECO:0000256" key="1">
    <source>
        <dbReference type="SAM" id="MobiDB-lite"/>
    </source>
</evidence>
<feature type="region of interest" description="Disordered" evidence="1">
    <location>
        <begin position="191"/>
        <end position="286"/>
    </location>
</feature>
<evidence type="ECO:0000313" key="3">
    <source>
        <dbReference type="Proteomes" id="UP000325313"/>
    </source>
</evidence>
<protein>
    <submittedName>
        <fullName evidence="2">ATP-dependent DNA helicase sgs1</fullName>
    </submittedName>
</protein>